<dbReference type="Gene3D" id="1.25.40.90">
    <property type="match status" value="1"/>
</dbReference>
<evidence type="ECO:0000256" key="3">
    <source>
        <dbReference type="SAM" id="MobiDB-lite"/>
    </source>
</evidence>
<evidence type="ECO:0000259" key="6">
    <source>
        <dbReference type="PROSITE" id="PS51391"/>
    </source>
</evidence>
<accession>A0A9P0B8F1</accession>
<dbReference type="SMART" id="SM00360">
    <property type="entry name" value="RRM"/>
    <property type="match status" value="1"/>
</dbReference>
<gene>
    <name evidence="7" type="ORF">MELIAE_LOCUS8047</name>
</gene>
<dbReference type="InterPro" id="IPR000504">
    <property type="entry name" value="RRM_dom"/>
</dbReference>
<dbReference type="InterPro" id="IPR035979">
    <property type="entry name" value="RBD_domain_sf"/>
</dbReference>
<keyword evidence="1 2" id="KW-0694">RNA-binding</keyword>
<name>A0A9P0B8F1_BRAAE</name>
<evidence type="ECO:0000256" key="2">
    <source>
        <dbReference type="PROSITE-ProRule" id="PRU00176"/>
    </source>
</evidence>
<evidence type="ECO:0000259" key="4">
    <source>
        <dbReference type="PROSITE" id="PS50102"/>
    </source>
</evidence>
<dbReference type="InterPro" id="IPR051485">
    <property type="entry name" value="SR-CTD_assoc_factor"/>
</dbReference>
<dbReference type="OrthoDB" id="377209at2759"/>
<feature type="compositionally biased region" description="Basic and acidic residues" evidence="3">
    <location>
        <begin position="616"/>
        <end position="638"/>
    </location>
</feature>
<evidence type="ECO:0000313" key="7">
    <source>
        <dbReference type="EMBL" id="CAH0557294.1"/>
    </source>
</evidence>
<dbReference type="AlphaFoldDB" id="A0A9P0B8F1"/>
<dbReference type="PROSITE" id="PS51391">
    <property type="entry name" value="CID"/>
    <property type="match status" value="1"/>
</dbReference>
<dbReference type="GO" id="GO:0005634">
    <property type="term" value="C:nucleus"/>
    <property type="evidence" value="ECO:0007669"/>
    <property type="project" value="TreeGrafter"/>
</dbReference>
<feature type="domain" description="RRM" evidence="4">
    <location>
        <begin position="141"/>
        <end position="217"/>
    </location>
</feature>
<dbReference type="PANTHER" id="PTHR23140">
    <property type="entry name" value="RNA PROCESSING PROTEIN LD23810P"/>
    <property type="match status" value="1"/>
</dbReference>
<dbReference type="Gene3D" id="1.10.10.790">
    <property type="entry name" value="Surp module"/>
    <property type="match status" value="1"/>
</dbReference>
<dbReference type="SMART" id="SM00648">
    <property type="entry name" value="SWAP"/>
    <property type="match status" value="1"/>
</dbReference>
<feature type="compositionally biased region" description="Basic residues" evidence="3">
    <location>
        <begin position="651"/>
        <end position="664"/>
    </location>
</feature>
<organism evidence="7 8">
    <name type="scientific">Brassicogethes aeneus</name>
    <name type="common">Rape pollen beetle</name>
    <name type="synonym">Meligethes aeneus</name>
    <dbReference type="NCBI Taxonomy" id="1431903"/>
    <lineage>
        <taxon>Eukaryota</taxon>
        <taxon>Metazoa</taxon>
        <taxon>Ecdysozoa</taxon>
        <taxon>Arthropoda</taxon>
        <taxon>Hexapoda</taxon>
        <taxon>Insecta</taxon>
        <taxon>Pterygota</taxon>
        <taxon>Neoptera</taxon>
        <taxon>Endopterygota</taxon>
        <taxon>Coleoptera</taxon>
        <taxon>Polyphaga</taxon>
        <taxon>Cucujiformia</taxon>
        <taxon>Nitidulidae</taxon>
        <taxon>Meligethinae</taxon>
        <taxon>Brassicogethes</taxon>
    </lineage>
</organism>
<feature type="domain" description="CID" evidence="6">
    <location>
        <begin position="386"/>
        <end position="530"/>
    </location>
</feature>
<dbReference type="Gene3D" id="3.30.70.330">
    <property type="match status" value="1"/>
</dbReference>
<dbReference type="PROSITE" id="PS50128">
    <property type="entry name" value="SURP"/>
    <property type="match status" value="1"/>
</dbReference>
<proteinExistence type="predicted"/>
<dbReference type="PANTHER" id="PTHR23140:SF0">
    <property type="entry name" value="U2 SNRNP-ASSOCIATED SURP MOTIF-CONTAINING PROTEIN"/>
    <property type="match status" value="1"/>
</dbReference>
<dbReference type="GO" id="GO:0006396">
    <property type="term" value="P:RNA processing"/>
    <property type="evidence" value="ECO:0007669"/>
    <property type="project" value="InterPro"/>
</dbReference>
<keyword evidence="8" id="KW-1185">Reference proteome</keyword>
<evidence type="ECO:0000313" key="8">
    <source>
        <dbReference type="Proteomes" id="UP001154078"/>
    </source>
</evidence>
<feature type="domain" description="SURP motif" evidence="5">
    <location>
        <begin position="285"/>
        <end position="328"/>
    </location>
</feature>
<evidence type="ECO:0008006" key="9">
    <source>
        <dbReference type="Google" id="ProtNLM"/>
    </source>
</evidence>
<dbReference type="SMART" id="SM00582">
    <property type="entry name" value="RPR"/>
    <property type="match status" value="1"/>
</dbReference>
<dbReference type="GO" id="GO:0003723">
    <property type="term" value="F:RNA binding"/>
    <property type="evidence" value="ECO:0007669"/>
    <property type="project" value="UniProtKB-UniRule"/>
</dbReference>
<dbReference type="Pfam" id="PF00076">
    <property type="entry name" value="RRM_1"/>
    <property type="match status" value="1"/>
</dbReference>
<dbReference type="Proteomes" id="UP001154078">
    <property type="component" value="Chromosome 5"/>
</dbReference>
<dbReference type="InterPro" id="IPR000061">
    <property type="entry name" value="Surp"/>
</dbReference>
<evidence type="ECO:0000259" key="5">
    <source>
        <dbReference type="PROSITE" id="PS50128"/>
    </source>
</evidence>
<dbReference type="PROSITE" id="PS50102">
    <property type="entry name" value="RRM"/>
    <property type="match status" value="1"/>
</dbReference>
<dbReference type="InterPro" id="IPR035967">
    <property type="entry name" value="SWAP/Surp_sf"/>
</dbReference>
<dbReference type="InterPro" id="IPR008942">
    <property type="entry name" value="ENTH_VHS"/>
</dbReference>
<dbReference type="InterPro" id="IPR012677">
    <property type="entry name" value="Nucleotide-bd_a/b_plait_sf"/>
</dbReference>
<reference evidence="7" key="1">
    <citation type="submission" date="2021-12" db="EMBL/GenBank/DDBJ databases">
        <authorList>
            <person name="King R."/>
        </authorList>
    </citation>
    <scope>NUCLEOTIDE SEQUENCE</scope>
</reference>
<dbReference type="EMBL" id="OV121136">
    <property type="protein sequence ID" value="CAH0557294.1"/>
    <property type="molecule type" value="Genomic_DNA"/>
</dbReference>
<evidence type="ECO:0000256" key="1">
    <source>
        <dbReference type="ARBA" id="ARBA00022884"/>
    </source>
</evidence>
<dbReference type="InterPro" id="IPR006569">
    <property type="entry name" value="CID_dom"/>
</dbReference>
<dbReference type="SUPFAM" id="SSF54928">
    <property type="entry name" value="RNA-binding domain, RBD"/>
    <property type="match status" value="1"/>
</dbReference>
<dbReference type="Pfam" id="PF01805">
    <property type="entry name" value="Surp"/>
    <property type="match status" value="1"/>
</dbReference>
<dbReference type="Pfam" id="PF04818">
    <property type="entry name" value="CID"/>
    <property type="match status" value="1"/>
</dbReference>
<protein>
    <recommendedName>
        <fullName evidence="9">U2 snRNP-associated SURP motif-containing protein</fullName>
    </recommendedName>
</protein>
<sequence length="664" mass="76918">MSKKEYERKQREDQEAAAHVFQDFITTFQSNSTAPNKTFVKSGILYGEKNIIESESGKLYNPQPVIKSTSSSILKNAVECAKILKDNKLDRIKKHDKPKSNLELLKEELKLRHKERDGRVKLKVDINPPINYPDGEDPNSTNLFVANLGPRVTENDLMLLFGVYGPLASVKIMWPRGEDKTRSPNCGFVAFMSRKDAQRALNNLKHREDMRVGWGKFVEVPQHPMYIPNSLLKMYLPPPASGLPFNAQSIRKNNEKPTNVDDLQEILFNSTVKVTIPFDKKVLVLVHRMVEFVVTEGPMFEAMIMNKEINNPDFNFLFDYQSPIHIYYRWKLYSIMHGESTKNWSMIPFRMYKDGPIWIPPTAPNYSDGMPDSLFIMDNVIDRTQLSQAQFNRLHFILRNLTITRAKINEGMLFCLNHPDAINDSISLIIDSMKGTHTSPVKQIARLYILSDVIRNCFTQNIKPKILNEDIDEMFILFENLHSTMANLKSDIDIKHFKSRVLKILYCWDTYKYFSLGVVKKMENKFLSVNLPNIQSLPDIDEDASSTDEPLDGASLLKRSLKNKNDNCIIPPIVNTRSKTQMFSSECFVASKWDTIDPEEVQAQAMSTEKLYFLEMENKPEKDVKNKENSKDEMSHTSREHKKGYKDEKQRKTHDHHRRRHSRK</sequence>
<feature type="region of interest" description="Disordered" evidence="3">
    <location>
        <begin position="616"/>
        <end position="664"/>
    </location>
</feature>
<dbReference type="SUPFAM" id="SSF109905">
    <property type="entry name" value="Surp module (SWAP domain)"/>
    <property type="match status" value="1"/>
</dbReference>